<evidence type="ECO:0000256" key="1">
    <source>
        <dbReference type="SAM" id="MobiDB-lite"/>
    </source>
</evidence>
<name>A0A6A7BP73_9PEZI</name>
<dbReference type="OrthoDB" id="5132737at2759"/>
<evidence type="ECO:0000313" key="4">
    <source>
        <dbReference type="Proteomes" id="UP000799421"/>
    </source>
</evidence>
<keyword evidence="4" id="KW-1185">Reference proteome</keyword>
<dbReference type="InterPro" id="IPR057684">
    <property type="entry name" value="DUF7924"/>
</dbReference>
<evidence type="ECO:0000313" key="3">
    <source>
        <dbReference type="EMBL" id="KAF2857171.1"/>
    </source>
</evidence>
<dbReference type="EMBL" id="MU006061">
    <property type="protein sequence ID" value="KAF2857171.1"/>
    <property type="molecule type" value="Genomic_DNA"/>
</dbReference>
<feature type="region of interest" description="Disordered" evidence="1">
    <location>
        <begin position="359"/>
        <end position="417"/>
    </location>
</feature>
<feature type="compositionally biased region" description="Basic and acidic residues" evidence="1">
    <location>
        <begin position="359"/>
        <end position="369"/>
    </location>
</feature>
<reference evidence="3" key="1">
    <citation type="journal article" date="2020" name="Stud. Mycol.">
        <title>101 Dothideomycetes genomes: a test case for predicting lifestyles and emergence of pathogens.</title>
        <authorList>
            <person name="Haridas S."/>
            <person name="Albert R."/>
            <person name="Binder M."/>
            <person name="Bloem J."/>
            <person name="Labutti K."/>
            <person name="Salamov A."/>
            <person name="Andreopoulos B."/>
            <person name="Baker S."/>
            <person name="Barry K."/>
            <person name="Bills G."/>
            <person name="Bluhm B."/>
            <person name="Cannon C."/>
            <person name="Castanera R."/>
            <person name="Culley D."/>
            <person name="Daum C."/>
            <person name="Ezra D."/>
            <person name="Gonzalez J."/>
            <person name="Henrissat B."/>
            <person name="Kuo A."/>
            <person name="Liang C."/>
            <person name="Lipzen A."/>
            <person name="Lutzoni F."/>
            <person name="Magnuson J."/>
            <person name="Mondo S."/>
            <person name="Nolan M."/>
            <person name="Ohm R."/>
            <person name="Pangilinan J."/>
            <person name="Park H.-J."/>
            <person name="Ramirez L."/>
            <person name="Alfaro M."/>
            <person name="Sun H."/>
            <person name="Tritt A."/>
            <person name="Yoshinaga Y."/>
            <person name="Zwiers L.-H."/>
            <person name="Turgeon B."/>
            <person name="Goodwin S."/>
            <person name="Spatafora J."/>
            <person name="Crous P."/>
            <person name="Grigoriev I."/>
        </authorList>
    </citation>
    <scope>NUCLEOTIDE SEQUENCE</scope>
    <source>
        <strain evidence="3">CBS 480.64</strain>
    </source>
</reference>
<feature type="region of interest" description="Disordered" evidence="1">
    <location>
        <begin position="1"/>
        <end position="49"/>
    </location>
</feature>
<dbReference type="AlphaFoldDB" id="A0A6A7BP73"/>
<feature type="compositionally biased region" description="Basic and acidic residues" evidence="1">
    <location>
        <begin position="1"/>
        <end position="20"/>
    </location>
</feature>
<feature type="compositionally biased region" description="Polar residues" evidence="1">
    <location>
        <begin position="388"/>
        <end position="407"/>
    </location>
</feature>
<proteinExistence type="predicted"/>
<dbReference type="Pfam" id="PF25545">
    <property type="entry name" value="DUF7924"/>
    <property type="match status" value="1"/>
</dbReference>
<accession>A0A6A7BP73</accession>
<feature type="compositionally biased region" description="Polar residues" evidence="1">
    <location>
        <begin position="32"/>
        <end position="42"/>
    </location>
</feature>
<organism evidence="3 4">
    <name type="scientific">Piedraia hortae CBS 480.64</name>
    <dbReference type="NCBI Taxonomy" id="1314780"/>
    <lineage>
        <taxon>Eukaryota</taxon>
        <taxon>Fungi</taxon>
        <taxon>Dikarya</taxon>
        <taxon>Ascomycota</taxon>
        <taxon>Pezizomycotina</taxon>
        <taxon>Dothideomycetes</taxon>
        <taxon>Dothideomycetidae</taxon>
        <taxon>Capnodiales</taxon>
        <taxon>Piedraiaceae</taxon>
        <taxon>Piedraia</taxon>
    </lineage>
</organism>
<feature type="domain" description="DUF7924" evidence="2">
    <location>
        <begin position="124"/>
        <end position="350"/>
    </location>
</feature>
<protein>
    <recommendedName>
        <fullName evidence="2">DUF7924 domain-containing protein</fullName>
    </recommendedName>
</protein>
<sequence length="438" mass="49618">MAPHRDLTADAGPKRKRDDGETPESPWPRKQLVTSVSNVSETQDSEEELDPVEHWILETNWPAAMSGKASSSLKRAREDGTVPVEVVDVRRGTLINDFSKNISKEANKAQALKLWADNITTSEFETALADMSGSNESAVVRFLNKFFFHDIRTLRKYLGEDKFPYLLQDSSALWMWKMGGTYPMPDLFYGVSEVFFDGNQQLGRLQDYMRNQKPAKCTASQYFPLLVCEFKSSSGSLLKGNTQSKYAAATVVQAIIELCEVADIDKLKSLEGHFLCYSVVANNETIKIFGHFFRQGTDDKITHYCYTIAVRNFFDETSSANADDIYKSHILGLIIDLLERAYKEHLKLLKDLVERLKSSDPAKDNERPTRLVLGDRYPNGHTKKRTISGKSRTGKSSMANTQQNNVTEIEADQNARRSAELMEEHTKNMNLISRLNDR</sequence>
<evidence type="ECO:0000259" key="2">
    <source>
        <dbReference type="Pfam" id="PF25545"/>
    </source>
</evidence>
<dbReference type="Proteomes" id="UP000799421">
    <property type="component" value="Unassembled WGS sequence"/>
</dbReference>
<gene>
    <name evidence="3" type="ORF">K470DRAFT_12731</name>
</gene>